<name>A0A317SU69_9PEZI</name>
<protein>
    <submittedName>
        <fullName evidence="1">Uncharacterized protein</fullName>
    </submittedName>
</protein>
<dbReference type="EMBL" id="PYWC01000026">
    <property type="protein sequence ID" value="PWW77167.1"/>
    <property type="molecule type" value="Genomic_DNA"/>
</dbReference>
<reference evidence="1 2" key="1">
    <citation type="submission" date="2018-03" db="EMBL/GenBank/DDBJ databases">
        <title>Genomes of Pezizomycetes fungi and the evolution of truffles.</title>
        <authorList>
            <person name="Murat C."/>
            <person name="Payen T."/>
            <person name="Noel B."/>
            <person name="Kuo A."/>
            <person name="Martin F.M."/>
        </authorList>
    </citation>
    <scope>NUCLEOTIDE SEQUENCE [LARGE SCALE GENOMIC DNA]</scope>
    <source>
        <strain evidence="1">091103-1</strain>
    </source>
</reference>
<organism evidence="1 2">
    <name type="scientific">Tuber magnatum</name>
    <name type="common">white Piedmont truffle</name>
    <dbReference type="NCBI Taxonomy" id="42249"/>
    <lineage>
        <taxon>Eukaryota</taxon>
        <taxon>Fungi</taxon>
        <taxon>Dikarya</taxon>
        <taxon>Ascomycota</taxon>
        <taxon>Pezizomycotina</taxon>
        <taxon>Pezizomycetes</taxon>
        <taxon>Pezizales</taxon>
        <taxon>Tuberaceae</taxon>
        <taxon>Tuber</taxon>
    </lineage>
</organism>
<dbReference type="OrthoDB" id="5505160at2759"/>
<sequence>MLRLFAKRVHLAPLPVARQLPCGQFLMRTGHVHRSFHADQNQDTVVSMETDQHPEQGTHIESLHDCATMLQEGITEFGNGVDKAIGGLSSRIDANAAETQRQIKLCIRDDKRDTAQIYSEPGSDMAKMIRELRSDISALRLTVEKNHRKNRVDIIGLRDEMWGKYGEVKGNISDKYWELSNDVYKRYWELSNDVHKKYWETRAEVKSNLLSFAYWFPPWHIIAACFVKTPLDERKVFTKKQVDGMPRTTPSCF</sequence>
<dbReference type="AlphaFoldDB" id="A0A317SU69"/>
<evidence type="ECO:0000313" key="2">
    <source>
        <dbReference type="Proteomes" id="UP000246991"/>
    </source>
</evidence>
<keyword evidence="2" id="KW-1185">Reference proteome</keyword>
<comment type="caution">
    <text evidence="1">The sequence shown here is derived from an EMBL/GenBank/DDBJ whole genome shotgun (WGS) entry which is preliminary data.</text>
</comment>
<evidence type="ECO:0000313" key="1">
    <source>
        <dbReference type="EMBL" id="PWW77167.1"/>
    </source>
</evidence>
<accession>A0A317SU69</accession>
<gene>
    <name evidence="1" type="ORF">C7212DRAFT_362829</name>
</gene>
<dbReference type="Proteomes" id="UP000246991">
    <property type="component" value="Unassembled WGS sequence"/>
</dbReference>
<proteinExistence type="predicted"/>